<dbReference type="SMART" id="SM00382">
    <property type="entry name" value="AAA"/>
    <property type="match status" value="2"/>
</dbReference>
<protein>
    <submittedName>
        <fullName evidence="9">ATP-dependent Clp protease ATP-binding subunit ClpC</fullName>
    </submittedName>
</protein>
<dbReference type="Pfam" id="PF07724">
    <property type="entry name" value="AAA_2"/>
    <property type="match status" value="1"/>
</dbReference>
<evidence type="ECO:0000256" key="5">
    <source>
        <dbReference type="PROSITE-ProRule" id="PRU01251"/>
    </source>
</evidence>
<keyword evidence="9" id="KW-0378">Hydrolase</keyword>
<dbReference type="SMART" id="SM01086">
    <property type="entry name" value="ClpB_D2-small"/>
    <property type="match status" value="1"/>
</dbReference>
<dbReference type="GO" id="GO:0016887">
    <property type="term" value="F:ATP hydrolysis activity"/>
    <property type="evidence" value="ECO:0007669"/>
    <property type="project" value="InterPro"/>
</dbReference>
<evidence type="ECO:0000259" key="7">
    <source>
        <dbReference type="PROSITE" id="PS50151"/>
    </source>
</evidence>
<dbReference type="GO" id="GO:0005737">
    <property type="term" value="C:cytoplasm"/>
    <property type="evidence" value="ECO:0007669"/>
    <property type="project" value="TreeGrafter"/>
</dbReference>
<dbReference type="PROSITE" id="PS51903">
    <property type="entry name" value="CLP_R"/>
    <property type="match status" value="1"/>
</dbReference>
<evidence type="ECO:0000256" key="6">
    <source>
        <dbReference type="SAM" id="MobiDB-lite"/>
    </source>
</evidence>
<dbReference type="InterPro" id="IPR019489">
    <property type="entry name" value="Clp_ATPase_C"/>
</dbReference>
<dbReference type="InterPro" id="IPR001943">
    <property type="entry name" value="UVR_dom"/>
</dbReference>
<dbReference type="PROSITE" id="PS50151">
    <property type="entry name" value="UVR"/>
    <property type="match status" value="1"/>
</dbReference>
<dbReference type="PANTHER" id="PTHR11638">
    <property type="entry name" value="ATP-DEPENDENT CLP PROTEASE"/>
    <property type="match status" value="1"/>
</dbReference>
<dbReference type="InterPro" id="IPR036628">
    <property type="entry name" value="Clp_N_dom_sf"/>
</dbReference>
<evidence type="ECO:0000256" key="4">
    <source>
        <dbReference type="ARBA" id="ARBA00023186"/>
    </source>
</evidence>
<dbReference type="Pfam" id="PF00004">
    <property type="entry name" value="AAA"/>
    <property type="match status" value="1"/>
</dbReference>
<dbReference type="PRINTS" id="PR00300">
    <property type="entry name" value="CLPPROTEASEA"/>
</dbReference>
<dbReference type="GO" id="GO:0005524">
    <property type="term" value="F:ATP binding"/>
    <property type="evidence" value="ECO:0007669"/>
    <property type="project" value="UniProtKB-KW"/>
</dbReference>
<gene>
    <name evidence="9" type="ORF">A3K51_02310</name>
</gene>
<dbReference type="Gene3D" id="3.40.50.300">
    <property type="entry name" value="P-loop containing nucleotide triphosphate hydrolases"/>
    <property type="match status" value="2"/>
</dbReference>
<feature type="domain" description="UVR" evidence="7">
    <location>
        <begin position="424"/>
        <end position="459"/>
    </location>
</feature>
<keyword evidence="9" id="KW-0645">Protease</keyword>
<dbReference type="Pfam" id="PF17871">
    <property type="entry name" value="AAA_lid_9"/>
    <property type="match status" value="1"/>
</dbReference>
<name>A0A1F4NRY0_UNCK3</name>
<accession>A0A1F4NRY0</accession>
<feature type="compositionally biased region" description="Basic and acidic residues" evidence="6">
    <location>
        <begin position="147"/>
        <end position="163"/>
    </location>
</feature>
<dbReference type="Proteomes" id="UP000178085">
    <property type="component" value="Unassembled WGS sequence"/>
</dbReference>
<dbReference type="CDD" id="cd19499">
    <property type="entry name" value="RecA-like_ClpB_Hsp104-like"/>
    <property type="match status" value="1"/>
</dbReference>
<dbReference type="PANTHER" id="PTHR11638:SF175">
    <property type="entry name" value="ATP-DEPENDENT CLP PROTEASE, ATP-BINDING SUBUNIT CLPC"/>
    <property type="match status" value="1"/>
</dbReference>
<dbReference type="GO" id="GO:0034605">
    <property type="term" value="P:cellular response to heat"/>
    <property type="evidence" value="ECO:0007669"/>
    <property type="project" value="TreeGrafter"/>
</dbReference>
<dbReference type="FunFam" id="3.40.50.300:FF:000025">
    <property type="entry name" value="ATP-dependent Clp protease subunit"/>
    <property type="match status" value="1"/>
</dbReference>
<dbReference type="GO" id="GO:0006508">
    <property type="term" value="P:proteolysis"/>
    <property type="evidence" value="ECO:0007669"/>
    <property type="project" value="UniProtKB-KW"/>
</dbReference>
<dbReference type="SUPFAM" id="SSF81923">
    <property type="entry name" value="Double Clp-N motif"/>
    <property type="match status" value="1"/>
</dbReference>
<evidence type="ECO:0000313" key="10">
    <source>
        <dbReference type="Proteomes" id="UP000178085"/>
    </source>
</evidence>
<reference evidence="9 10" key="1">
    <citation type="journal article" date="2016" name="Nat. Commun.">
        <title>Thousands of microbial genomes shed light on interconnected biogeochemical processes in an aquifer system.</title>
        <authorList>
            <person name="Anantharaman K."/>
            <person name="Brown C.T."/>
            <person name="Hug L.A."/>
            <person name="Sharon I."/>
            <person name="Castelle C.J."/>
            <person name="Probst A.J."/>
            <person name="Thomas B.C."/>
            <person name="Singh A."/>
            <person name="Wilkins M.J."/>
            <person name="Karaoz U."/>
            <person name="Brodie E.L."/>
            <person name="Williams K.H."/>
            <person name="Hubbard S.S."/>
            <person name="Banfield J.F."/>
        </authorList>
    </citation>
    <scope>NUCLEOTIDE SEQUENCE [LARGE SCALE GENOMIC DNA]</scope>
</reference>
<dbReference type="EMBL" id="METD01000001">
    <property type="protein sequence ID" value="OGB73652.1"/>
    <property type="molecule type" value="Genomic_DNA"/>
</dbReference>
<dbReference type="InterPro" id="IPR004176">
    <property type="entry name" value="Clp_R_N"/>
</dbReference>
<dbReference type="GO" id="GO:0008233">
    <property type="term" value="F:peptidase activity"/>
    <property type="evidence" value="ECO:0007669"/>
    <property type="project" value="UniProtKB-KW"/>
</dbReference>
<dbReference type="Gene3D" id="1.10.8.60">
    <property type="match status" value="2"/>
</dbReference>
<evidence type="ECO:0000256" key="1">
    <source>
        <dbReference type="ARBA" id="ARBA00022737"/>
    </source>
</evidence>
<evidence type="ECO:0000259" key="8">
    <source>
        <dbReference type="PROSITE" id="PS51903"/>
    </source>
</evidence>
<dbReference type="Gene3D" id="1.10.1780.10">
    <property type="entry name" value="Clp, N-terminal domain"/>
    <property type="match status" value="1"/>
</dbReference>
<dbReference type="InterPro" id="IPR001270">
    <property type="entry name" value="ClpA/B"/>
</dbReference>
<keyword evidence="1 5" id="KW-0677">Repeat</keyword>
<dbReference type="InterPro" id="IPR027417">
    <property type="entry name" value="P-loop_NTPase"/>
</dbReference>
<evidence type="ECO:0000313" key="9">
    <source>
        <dbReference type="EMBL" id="OGB73652.1"/>
    </source>
</evidence>
<dbReference type="Pfam" id="PF02861">
    <property type="entry name" value="Clp_N"/>
    <property type="match status" value="1"/>
</dbReference>
<dbReference type="AlphaFoldDB" id="A0A1F4NRY0"/>
<dbReference type="InterPro" id="IPR041546">
    <property type="entry name" value="ClpA/ClpB_AAA_lid"/>
</dbReference>
<proteinExistence type="predicted"/>
<dbReference type="InterPro" id="IPR018368">
    <property type="entry name" value="ClpA/B_CS1"/>
</dbReference>
<dbReference type="Pfam" id="PF10431">
    <property type="entry name" value="ClpB_D2-small"/>
    <property type="match status" value="1"/>
</dbReference>
<dbReference type="CDD" id="cd00009">
    <property type="entry name" value="AAA"/>
    <property type="match status" value="1"/>
</dbReference>
<keyword evidence="3 9" id="KW-0067">ATP-binding</keyword>
<sequence length="832" mass="92347">MENYFLDKFTTNAKKVLTNAQKVARDLGNMHLGTEHLLMAMLNIKSGTAYEILSGFGISVEKAEMVLSILQRDEVNQTGLTQSAKRLVEGAVLVGAQYGSFYIGTEHLLFAMVQNRSSKAYAMLLELGVDPGVIATQVAHYMQENRERDPRVRVGADEAKDGKSSTPALDQFSVDITQLARDGKIDPVIGRDKEIARVIQILNRRTKNNPVLIGEPGIGKTAIVEGLALHVNAGQVPDNLQNKRIMALSPSAMVAGTKYRGEFEDRVNQIVEEVKAAQDVVLFVDELHTLVGAGSAEGSLDAANILKPALARGNLQMIGATTLDEYRKHIEKDAALERRFQPITVSEPTPEDTVKIIQGVRQNYENHHKVAITDQSIEAAVNLSVRYINDRFLPDKAIDLIDEAASMVRIAAGLNEPTMAKTEKEELDKIVSLKEEVIDRQDFEEAAKLRAQELRLKKKIDTLHKKTAKQGMDGWPKVEAKDIAKVVSQWTNIPVGNLAAEEIEQLANLENVLRARIIGQNEAIEAIASAIKRSRVDIGNPDRPMGSFLFLGPTGVGKTELAKVLAEEVFKDKDALIKIDMSEFMERHAVSRLVGAPPGYVGYDEAGKLTEAVRRKPYSVVLMDEIEKAHPEVMNILLQVLEDGFLSDAKGRRVSFKNTIVILTSNVGTELLNRQAVVGFHKGSEASLDYEKTKEQVMDEVKRRFRPELINRFDKVIVFRPLGAKEIQRIVDLQLEDLMRRLTKQQIGLEVSDPAKGWLADRGFEPELGARPVRRLIQTKIEDPLAEGILNKTFTKGSVVRVDKNAQELRLSLVGEANTLKSSPRRRAKVKV</sequence>
<evidence type="ECO:0000256" key="2">
    <source>
        <dbReference type="ARBA" id="ARBA00022741"/>
    </source>
</evidence>
<dbReference type="PROSITE" id="PS00870">
    <property type="entry name" value="CLPAB_1"/>
    <property type="match status" value="1"/>
</dbReference>
<evidence type="ECO:0000256" key="3">
    <source>
        <dbReference type="ARBA" id="ARBA00022840"/>
    </source>
</evidence>
<dbReference type="InterPro" id="IPR003593">
    <property type="entry name" value="AAA+_ATPase"/>
</dbReference>
<comment type="caution">
    <text evidence="9">The sequence shown here is derived from an EMBL/GenBank/DDBJ whole genome shotgun (WGS) entry which is preliminary data.</text>
</comment>
<dbReference type="Gene3D" id="4.10.860.10">
    <property type="entry name" value="UVR domain"/>
    <property type="match status" value="1"/>
</dbReference>
<keyword evidence="2" id="KW-0547">Nucleotide-binding</keyword>
<dbReference type="InterPro" id="IPR003959">
    <property type="entry name" value="ATPase_AAA_core"/>
</dbReference>
<dbReference type="SUPFAM" id="SSF52540">
    <property type="entry name" value="P-loop containing nucleoside triphosphate hydrolases"/>
    <property type="match status" value="2"/>
</dbReference>
<dbReference type="InterPro" id="IPR050130">
    <property type="entry name" value="ClpA_ClpB"/>
</dbReference>
<feature type="region of interest" description="Disordered" evidence="6">
    <location>
        <begin position="147"/>
        <end position="167"/>
    </location>
</feature>
<organism evidence="9 10">
    <name type="scientific">candidate division Kazan bacterium RIFCSPLOWO2_01_FULL_45_19</name>
    <dbReference type="NCBI Taxonomy" id="1798538"/>
    <lineage>
        <taxon>Bacteria</taxon>
        <taxon>Bacteria division Kazan-3B-28</taxon>
    </lineage>
</organism>
<dbReference type="FunFam" id="3.40.50.300:FF:000010">
    <property type="entry name" value="Chaperone clpB 1, putative"/>
    <property type="match status" value="1"/>
</dbReference>
<feature type="domain" description="Clp R" evidence="8">
    <location>
        <begin position="6"/>
        <end position="145"/>
    </location>
</feature>
<keyword evidence="4" id="KW-0143">Chaperone</keyword>